<dbReference type="InterPro" id="IPR035979">
    <property type="entry name" value="RBD_domain_sf"/>
</dbReference>
<dbReference type="Proteomes" id="UP001174934">
    <property type="component" value="Unassembled WGS sequence"/>
</dbReference>
<feature type="compositionally biased region" description="Low complexity" evidence="1">
    <location>
        <begin position="218"/>
        <end position="240"/>
    </location>
</feature>
<evidence type="ECO:0000313" key="3">
    <source>
        <dbReference type="Proteomes" id="UP001174934"/>
    </source>
</evidence>
<organism evidence="2 3">
    <name type="scientific">Bombardia bombarda</name>
    <dbReference type="NCBI Taxonomy" id="252184"/>
    <lineage>
        <taxon>Eukaryota</taxon>
        <taxon>Fungi</taxon>
        <taxon>Dikarya</taxon>
        <taxon>Ascomycota</taxon>
        <taxon>Pezizomycotina</taxon>
        <taxon>Sordariomycetes</taxon>
        <taxon>Sordariomycetidae</taxon>
        <taxon>Sordariales</taxon>
        <taxon>Lasiosphaeriaceae</taxon>
        <taxon>Bombardia</taxon>
    </lineage>
</organism>
<evidence type="ECO:0000313" key="2">
    <source>
        <dbReference type="EMBL" id="KAK0636508.1"/>
    </source>
</evidence>
<name>A0AA39XM05_9PEZI</name>
<dbReference type="SUPFAM" id="SSF54928">
    <property type="entry name" value="RNA-binding domain, RBD"/>
    <property type="match status" value="1"/>
</dbReference>
<feature type="compositionally biased region" description="Basic and acidic residues" evidence="1">
    <location>
        <begin position="63"/>
        <end position="75"/>
    </location>
</feature>
<gene>
    <name evidence="2" type="ORF">B0T17DRAFT_613229</name>
</gene>
<feature type="compositionally biased region" description="Basic and acidic residues" evidence="1">
    <location>
        <begin position="1"/>
        <end position="11"/>
    </location>
</feature>
<accession>A0AA39XM05</accession>
<feature type="compositionally biased region" description="Low complexity" evidence="1">
    <location>
        <begin position="502"/>
        <end position="531"/>
    </location>
</feature>
<feature type="compositionally biased region" description="Pro residues" evidence="1">
    <location>
        <begin position="241"/>
        <end position="252"/>
    </location>
</feature>
<protein>
    <recommendedName>
        <fullName evidence="4">RRM domain-containing protein</fullName>
    </recommendedName>
</protein>
<comment type="caution">
    <text evidence="2">The sequence shown here is derived from an EMBL/GenBank/DDBJ whole genome shotgun (WGS) entry which is preliminary data.</text>
</comment>
<evidence type="ECO:0008006" key="4">
    <source>
        <dbReference type="Google" id="ProtNLM"/>
    </source>
</evidence>
<keyword evidence="3" id="KW-1185">Reference proteome</keyword>
<feature type="compositionally biased region" description="Pro residues" evidence="1">
    <location>
        <begin position="279"/>
        <end position="288"/>
    </location>
</feature>
<proteinExistence type="predicted"/>
<sequence length="581" mass="63141">MGLETPCKDIRNQAAASGQPPDSASPADTRSTASQSEFSNTNASDNSSPLTAESTASPKKRQHSVEEDRFKKATEWEYLDSPLQARTTTSWTRNTTGTGTIQDLPSSEASPAFQPRSDDSAAILRSDILSQFGGLDAGQERPFKNPWGPIGGAFGAMASGQCFDDMTAQFPSDILESSLLQRQSPCHEFLQDSIFSRENSTSNTATAFPQDYLQGSVLQTQTQSQSQSQGQGQDQPQPHLTQPPPPPPPSPGPGLTDPSTRNEKSQQHPPRRTVFAPMTRPPPPPPPHISSSANNLSILSNNNNNNNNPLFDNTTPSTAYIHRTTQNLLLGFSPNYRGNIAIERNRSANIPDHHNCSLFITHLPPDVTTRSLLRAIGRVGRVFATHINPPDRARGHHTAAAKIVFFDRAAAERLYEMGMRGGFVIQSSSGNRGMGMVGGAQQPRIMWNRIRSPAQTREAGYKTRVLHICGDPAFVNPDSLTRYFESKFEFQVDEVFVLGSSGSTSDDTTAATATSTSPGAATVGTGNGNNTIVSRGDGKQQQLVEYRFGSYRCQAEVGKMALRMEFPDEVRVFFAPDPCDI</sequence>
<feature type="compositionally biased region" description="Low complexity" evidence="1">
    <location>
        <begin position="86"/>
        <end position="100"/>
    </location>
</feature>
<dbReference type="EMBL" id="JAULSR010000001">
    <property type="protein sequence ID" value="KAK0636508.1"/>
    <property type="molecule type" value="Genomic_DNA"/>
</dbReference>
<feature type="region of interest" description="Disordered" evidence="1">
    <location>
        <begin position="502"/>
        <end position="536"/>
    </location>
</feature>
<feature type="compositionally biased region" description="Low complexity" evidence="1">
    <location>
        <begin position="289"/>
        <end position="308"/>
    </location>
</feature>
<feature type="region of interest" description="Disordered" evidence="1">
    <location>
        <begin position="218"/>
        <end position="311"/>
    </location>
</feature>
<evidence type="ECO:0000256" key="1">
    <source>
        <dbReference type="SAM" id="MobiDB-lite"/>
    </source>
</evidence>
<dbReference type="AlphaFoldDB" id="A0AA39XM05"/>
<reference evidence="2" key="1">
    <citation type="submission" date="2023-06" db="EMBL/GenBank/DDBJ databases">
        <title>Genome-scale phylogeny and comparative genomics of the fungal order Sordariales.</title>
        <authorList>
            <consortium name="Lawrence Berkeley National Laboratory"/>
            <person name="Hensen N."/>
            <person name="Bonometti L."/>
            <person name="Westerberg I."/>
            <person name="Brannstrom I.O."/>
            <person name="Guillou S."/>
            <person name="Cros-Aarteil S."/>
            <person name="Calhoun S."/>
            <person name="Haridas S."/>
            <person name="Kuo A."/>
            <person name="Mondo S."/>
            <person name="Pangilinan J."/>
            <person name="Riley R."/>
            <person name="LaButti K."/>
            <person name="Andreopoulos B."/>
            <person name="Lipzen A."/>
            <person name="Chen C."/>
            <person name="Yanf M."/>
            <person name="Daum C."/>
            <person name="Ng V."/>
            <person name="Clum A."/>
            <person name="Steindorff A."/>
            <person name="Ohm R."/>
            <person name="Martin F."/>
            <person name="Silar P."/>
            <person name="Natvig D."/>
            <person name="Lalanne C."/>
            <person name="Gautier V."/>
            <person name="Ament-velasquez S.L."/>
            <person name="Kruys A."/>
            <person name="Hutchinson M.I."/>
            <person name="Powell A.J."/>
            <person name="Barry K."/>
            <person name="Miller A.N."/>
            <person name="Grigoriev I.V."/>
            <person name="Debuchy R."/>
            <person name="Gladieux P."/>
            <person name="Thoren M.H."/>
            <person name="Johannesson H."/>
        </authorList>
    </citation>
    <scope>NUCLEOTIDE SEQUENCE</scope>
    <source>
        <strain evidence="2">SMH3391-2</strain>
    </source>
</reference>
<feature type="compositionally biased region" description="Polar residues" evidence="1">
    <location>
        <begin position="14"/>
        <end position="57"/>
    </location>
</feature>
<feature type="region of interest" description="Disordered" evidence="1">
    <location>
        <begin position="1"/>
        <end position="119"/>
    </location>
</feature>
<dbReference type="GO" id="GO:0003676">
    <property type="term" value="F:nucleic acid binding"/>
    <property type="evidence" value="ECO:0007669"/>
    <property type="project" value="InterPro"/>
</dbReference>